<reference evidence="3" key="2">
    <citation type="journal article" date="2017" name="Nat. Plants">
        <title>The Aegilops tauschii genome reveals multiple impacts of transposons.</title>
        <authorList>
            <person name="Zhao G."/>
            <person name="Zou C."/>
            <person name="Li K."/>
            <person name="Wang K."/>
            <person name="Li T."/>
            <person name="Gao L."/>
            <person name="Zhang X."/>
            <person name="Wang H."/>
            <person name="Yang Z."/>
            <person name="Liu X."/>
            <person name="Jiang W."/>
            <person name="Mao L."/>
            <person name="Kong X."/>
            <person name="Jiao Y."/>
            <person name="Jia J."/>
        </authorList>
    </citation>
    <scope>NUCLEOTIDE SEQUENCE [LARGE SCALE GENOMIC DNA]</scope>
    <source>
        <strain evidence="3">cv. AL8/78</strain>
    </source>
</reference>
<keyword evidence="3" id="KW-1185">Reference proteome</keyword>
<feature type="region of interest" description="Disordered" evidence="1">
    <location>
        <begin position="420"/>
        <end position="448"/>
    </location>
</feature>
<accession>A0A453M3H5</accession>
<reference evidence="2" key="3">
    <citation type="journal article" date="2017" name="Nature">
        <title>Genome sequence of the progenitor of the wheat D genome Aegilops tauschii.</title>
        <authorList>
            <person name="Luo M.C."/>
            <person name="Gu Y.Q."/>
            <person name="Puiu D."/>
            <person name="Wang H."/>
            <person name="Twardziok S.O."/>
            <person name="Deal K.R."/>
            <person name="Huo N."/>
            <person name="Zhu T."/>
            <person name="Wang L."/>
            <person name="Wang Y."/>
            <person name="McGuire P.E."/>
            <person name="Liu S."/>
            <person name="Long H."/>
            <person name="Ramasamy R.K."/>
            <person name="Rodriguez J.C."/>
            <person name="Van S.L."/>
            <person name="Yuan L."/>
            <person name="Wang Z."/>
            <person name="Xia Z."/>
            <person name="Xiao L."/>
            <person name="Anderson O.D."/>
            <person name="Ouyang S."/>
            <person name="Liang Y."/>
            <person name="Zimin A.V."/>
            <person name="Pertea G."/>
            <person name="Qi P."/>
            <person name="Bennetzen J.L."/>
            <person name="Dai X."/>
            <person name="Dawson M.W."/>
            <person name="Muller H.G."/>
            <person name="Kugler K."/>
            <person name="Rivarola-Duarte L."/>
            <person name="Spannagl M."/>
            <person name="Mayer K.F.X."/>
            <person name="Lu F.H."/>
            <person name="Bevan M.W."/>
            <person name="Leroy P."/>
            <person name="Li P."/>
            <person name="You F.M."/>
            <person name="Sun Q."/>
            <person name="Liu Z."/>
            <person name="Lyons E."/>
            <person name="Wicker T."/>
            <person name="Salzberg S.L."/>
            <person name="Devos K.M."/>
            <person name="Dvorak J."/>
        </authorList>
    </citation>
    <scope>NUCLEOTIDE SEQUENCE [LARGE SCALE GENOMIC DNA]</scope>
    <source>
        <strain evidence="2">cv. AL8/78</strain>
    </source>
</reference>
<dbReference type="PANTHER" id="PTHR46328:SF27">
    <property type="entry name" value="OS12G0287500 PROTEIN"/>
    <property type="match status" value="1"/>
</dbReference>
<reference evidence="2" key="4">
    <citation type="submission" date="2019-03" db="UniProtKB">
        <authorList>
            <consortium name="EnsemblPlants"/>
        </authorList>
    </citation>
    <scope>IDENTIFICATION</scope>
</reference>
<organism evidence="2 3">
    <name type="scientific">Aegilops tauschii subsp. strangulata</name>
    <name type="common">Goatgrass</name>
    <dbReference type="NCBI Taxonomy" id="200361"/>
    <lineage>
        <taxon>Eukaryota</taxon>
        <taxon>Viridiplantae</taxon>
        <taxon>Streptophyta</taxon>
        <taxon>Embryophyta</taxon>
        <taxon>Tracheophyta</taxon>
        <taxon>Spermatophyta</taxon>
        <taxon>Magnoliopsida</taxon>
        <taxon>Liliopsida</taxon>
        <taxon>Poales</taxon>
        <taxon>Poaceae</taxon>
        <taxon>BOP clade</taxon>
        <taxon>Pooideae</taxon>
        <taxon>Triticodae</taxon>
        <taxon>Triticeae</taxon>
        <taxon>Triticinae</taxon>
        <taxon>Aegilops</taxon>
    </lineage>
</organism>
<dbReference type="AlphaFoldDB" id="A0A453M3H5"/>
<feature type="compositionally biased region" description="Polar residues" evidence="1">
    <location>
        <begin position="45"/>
        <end position="54"/>
    </location>
</feature>
<dbReference type="Gramene" id="AET5Gv21028400.5">
    <property type="protein sequence ID" value="AET5Gv21028400.5"/>
    <property type="gene ID" value="AET5Gv21028400"/>
</dbReference>
<reference evidence="3" key="1">
    <citation type="journal article" date="2014" name="Science">
        <title>Ancient hybridizations among the ancestral genomes of bread wheat.</title>
        <authorList>
            <consortium name="International Wheat Genome Sequencing Consortium,"/>
            <person name="Marcussen T."/>
            <person name="Sandve S.R."/>
            <person name="Heier L."/>
            <person name="Spannagl M."/>
            <person name="Pfeifer M."/>
            <person name="Jakobsen K.S."/>
            <person name="Wulff B.B."/>
            <person name="Steuernagel B."/>
            <person name="Mayer K.F."/>
            <person name="Olsen O.A."/>
        </authorList>
    </citation>
    <scope>NUCLEOTIDE SEQUENCE [LARGE SCALE GENOMIC DNA]</scope>
    <source>
        <strain evidence="3">cv. AL8/78</strain>
    </source>
</reference>
<protein>
    <submittedName>
        <fullName evidence="2">Uncharacterized protein</fullName>
    </submittedName>
</protein>
<feature type="compositionally biased region" description="Basic and acidic residues" evidence="1">
    <location>
        <begin position="431"/>
        <end position="445"/>
    </location>
</feature>
<evidence type="ECO:0000256" key="1">
    <source>
        <dbReference type="SAM" id="MobiDB-lite"/>
    </source>
</evidence>
<sequence length="483" mass="54033">LLYSWPPHPTLLFPSSSTPQITTLIHPIYFPTPLPLPSQPPWMNKTEQNRNPSHNWRKKQREKSITEENMTGMEGSYQANEVFYGGDYIGTQPVRSQYPGMWFDPRISQKQCDGVNFLQMIPPYSLAYPVHQIGTSTHPLAVVSNNSVPVTGQQATPVVKHKENALVLSPGFGMNMSYTQMLLAAESEDPLFGSPHTKYYPVGAENETFMITGRNTRLSELVDMDNPKSSKYIEQDDPSNWNNNQTDFQEADLALQTVTWDDGVPAHGAELLQALGICPGDNQNEDDTCSEDSDTDPSAFNKVLVVGEEDANQVVAGHGDNEVVDDDVNQFSPDDIDNFLENDSVLAAQTCSQEVRSRHVPQMGMDFETSKGAQAFYNNYSCLCGFAVRKASNYCGQTSAGGGESRCIFRCNRARKVLDEEQKKAKRQQRKERWQQRTRKLAPETRKRKRNVIDVTGCQAKLVFTKKMTDGLSQTSTSSTTMT</sequence>
<name>A0A453M3H5_AEGTS</name>
<dbReference type="EnsemblPlants" id="AET5Gv21028400.5">
    <property type="protein sequence ID" value="AET5Gv21028400.5"/>
    <property type="gene ID" value="AET5Gv21028400"/>
</dbReference>
<evidence type="ECO:0000313" key="3">
    <source>
        <dbReference type="Proteomes" id="UP000015105"/>
    </source>
</evidence>
<evidence type="ECO:0000313" key="2">
    <source>
        <dbReference type="EnsemblPlants" id="AET5Gv21028400.5"/>
    </source>
</evidence>
<feature type="region of interest" description="Disordered" evidence="1">
    <location>
        <begin position="43"/>
        <end position="63"/>
    </location>
</feature>
<dbReference type="PANTHER" id="PTHR46328">
    <property type="entry name" value="FAR-RED IMPAIRED RESPONSIVE (FAR1) FAMILY PROTEIN-RELATED"/>
    <property type="match status" value="1"/>
</dbReference>
<proteinExistence type="predicted"/>
<dbReference type="STRING" id="200361.A0A453M3H5"/>
<reference evidence="2" key="5">
    <citation type="journal article" date="2021" name="G3 (Bethesda)">
        <title>Aegilops tauschii genome assembly Aet v5.0 features greater sequence contiguity and improved annotation.</title>
        <authorList>
            <person name="Wang L."/>
            <person name="Zhu T."/>
            <person name="Rodriguez J.C."/>
            <person name="Deal K.R."/>
            <person name="Dubcovsky J."/>
            <person name="McGuire P.E."/>
            <person name="Lux T."/>
            <person name="Spannagl M."/>
            <person name="Mayer K.F.X."/>
            <person name="Baldrich P."/>
            <person name="Meyers B.C."/>
            <person name="Huo N."/>
            <person name="Gu Y.Q."/>
            <person name="Zhou H."/>
            <person name="Devos K.M."/>
            <person name="Bennetzen J.L."/>
            <person name="Unver T."/>
            <person name="Budak H."/>
            <person name="Gulick P.J."/>
            <person name="Galiba G."/>
            <person name="Kalapos B."/>
            <person name="Nelson D.R."/>
            <person name="Li P."/>
            <person name="You F.M."/>
            <person name="Luo M.C."/>
            <person name="Dvorak J."/>
        </authorList>
    </citation>
    <scope>NUCLEOTIDE SEQUENCE [LARGE SCALE GENOMIC DNA]</scope>
    <source>
        <strain evidence="2">cv. AL8/78</strain>
    </source>
</reference>
<dbReference type="Proteomes" id="UP000015105">
    <property type="component" value="Chromosome 5D"/>
</dbReference>